<feature type="domain" description="AB hydrolase-1" evidence="1">
    <location>
        <begin position="92"/>
        <end position="221"/>
    </location>
</feature>
<dbReference type="InterPro" id="IPR029058">
    <property type="entry name" value="AB_hydrolase_fold"/>
</dbReference>
<evidence type="ECO:0000313" key="2">
    <source>
        <dbReference type="EMBL" id="MBP2407736.1"/>
    </source>
</evidence>
<name>A0ABS4YG50_9MICO</name>
<dbReference type="Pfam" id="PF00561">
    <property type="entry name" value="Abhydrolase_1"/>
    <property type="match status" value="1"/>
</dbReference>
<dbReference type="InterPro" id="IPR050266">
    <property type="entry name" value="AB_hydrolase_sf"/>
</dbReference>
<proteinExistence type="predicted"/>
<organism evidence="2 3">
    <name type="scientific">Brachybacterium fresconis</name>
    <dbReference type="NCBI Taxonomy" id="173363"/>
    <lineage>
        <taxon>Bacteria</taxon>
        <taxon>Bacillati</taxon>
        <taxon>Actinomycetota</taxon>
        <taxon>Actinomycetes</taxon>
        <taxon>Micrococcales</taxon>
        <taxon>Dermabacteraceae</taxon>
        <taxon>Brachybacterium</taxon>
    </lineage>
</organism>
<protein>
    <submittedName>
        <fullName evidence="2">Pimeloyl-ACP methyl ester carboxylesterase</fullName>
    </submittedName>
</protein>
<reference evidence="2 3" key="1">
    <citation type="submission" date="2021-03" db="EMBL/GenBank/DDBJ databases">
        <title>Sequencing the genomes of 1000 actinobacteria strains.</title>
        <authorList>
            <person name="Klenk H.-P."/>
        </authorList>
    </citation>
    <scope>NUCLEOTIDE SEQUENCE [LARGE SCALE GENOMIC DNA]</scope>
    <source>
        <strain evidence="2 3">DSM 14564</strain>
    </source>
</reference>
<accession>A0ABS4YG50</accession>
<sequence>MPEHPTPPRPRRRRLLLAGGLVCTLAVGFALGSTKAAPVGHWRSAEGRATYLEAYDAAFAALPEPAETYDVRTDYGVVRVYRFDGSGDLEHPVLVLPGTAAGMPVMADNIPSLLEVGDVYAMDLLGEPGRSIQDRPITSDPDKAAWLHQALDGLPEKRFHALGLSIGGWTATNLALHHDEHLASLTTLDPVQTYDDIPLGTVVRSIPAAFGWMPKGWRDSFNSYIAGGAPVQDDPVGRMTEAGMHSYRMAQPQPTRITPEQLGTLEVPVLAIIAGQSVMLDPEDAAETARSALPDGRVEVFPEATHAINGEYPEKIAGLVDDFAAEIEAR</sequence>
<evidence type="ECO:0000313" key="3">
    <source>
        <dbReference type="Proteomes" id="UP000698222"/>
    </source>
</evidence>
<dbReference type="Gene3D" id="3.40.50.1820">
    <property type="entry name" value="alpha/beta hydrolase"/>
    <property type="match status" value="1"/>
</dbReference>
<dbReference type="EMBL" id="JAGIOC010000001">
    <property type="protein sequence ID" value="MBP2407736.1"/>
    <property type="molecule type" value="Genomic_DNA"/>
</dbReference>
<evidence type="ECO:0000259" key="1">
    <source>
        <dbReference type="Pfam" id="PF00561"/>
    </source>
</evidence>
<dbReference type="RefSeq" id="WP_209887347.1">
    <property type="nucleotide sequence ID" value="NZ_BAAAJV010000011.1"/>
</dbReference>
<keyword evidence="3" id="KW-1185">Reference proteome</keyword>
<dbReference type="SUPFAM" id="SSF53474">
    <property type="entry name" value="alpha/beta-Hydrolases"/>
    <property type="match status" value="1"/>
</dbReference>
<gene>
    <name evidence="2" type="ORF">JOF44_000639</name>
</gene>
<dbReference type="Proteomes" id="UP000698222">
    <property type="component" value="Unassembled WGS sequence"/>
</dbReference>
<dbReference type="InterPro" id="IPR000073">
    <property type="entry name" value="AB_hydrolase_1"/>
</dbReference>
<dbReference type="PANTHER" id="PTHR43798">
    <property type="entry name" value="MONOACYLGLYCEROL LIPASE"/>
    <property type="match status" value="1"/>
</dbReference>
<dbReference type="PANTHER" id="PTHR43798:SF5">
    <property type="entry name" value="MONOACYLGLYCEROL LIPASE ABHD6"/>
    <property type="match status" value="1"/>
</dbReference>
<comment type="caution">
    <text evidence="2">The sequence shown here is derived from an EMBL/GenBank/DDBJ whole genome shotgun (WGS) entry which is preliminary data.</text>
</comment>